<dbReference type="CDD" id="cd18808">
    <property type="entry name" value="SF1_C_Upf1"/>
    <property type="match status" value="1"/>
</dbReference>
<dbReference type="SUPFAM" id="SSF52540">
    <property type="entry name" value="P-loop containing nucleoside triphosphate hydrolases"/>
    <property type="match status" value="1"/>
</dbReference>
<dbReference type="GO" id="GO:0031380">
    <property type="term" value="C:nuclear RNA-directed RNA polymerase complex"/>
    <property type="evidence" value="ECO:0007669"/>
    <property type="project" value="TreeGrafter"/>
</dbReference>
<accession>A0A9P6T006</accession>
<dbReference type="Pfam" id="PF13086">
    <property type="entry name" value="AAA_11"/>
    <property type="match status" value="1"/>
</dbReference>
<reference evidence="4" key="1">
    <citation type="journal article" date="2020" name="Fungal Divers.">
        <title>Resolving the Mortierellaceae phylogeny through synthesis of multi-gene phylogenetics and phylogenomics.</title>
        <authorList>
            <person name="Vandepol N."/>
            <person name="Liber J."/>
            <person name="Desiro A."/>
            <person name="Na H."/>
            <person name="Kennedy M."/>
            <person name="Barry K."/>
            <person name="Grigoriev I.V."/>
            <person name="Miller A.N."/>
            <person name="O'Donnell K."/>
            <person name="Stajich J.E."/>
            <person name="Bonito G."/>
        </authorList>
    </citation>
    <scope>NUCLEOTIDE SEQUENCE</scope>
    <source>
        <strain evidence="4">NRRL 2769</strain>
    </source>
</reference>
<dbReference type="InterPro" id="IPR041677">
    <property type="entry name" value="DNA2/NAM7_AAA_11"/>
</dbReference>
<proteinExistence type="predicted"/>
<dbReference type="Proteomes" id="UP000703661">
    <property type="component" value="Unassembled WGS sequence"/>
</dbReference>
<dbReference type="AlphaFoldDB" id="A0A9P6T006"/>
<dbReference type="InterPro" id="IPR045055">
    <property type="entry name" value="DNA2/NAM7-like"/>
</dbReference>
<evidence type="ECO:0000259" key="2">
    <source>
        <dbReference type="Pfam" id="PF13086"/>
    </source>
</evidence>
<dbReference type="PANTHER" id="PTHR10887">
    <property type="entry name" value="DNA2/NAM7 HELICASE FAMILY"/>
    <property type="match status" value="1"/>
</dbReference>
<feature type="domain" description="DNA2/NAM7 helicase-like C-terminal" evidence="3">
    <location>
        <begin position="237"/>
        <end position="460"/>
    </location>
</feature>
<dbReference type="Pfam" id="PF13087">
    <property type="entry name" value="AAA_12"/>
    <property type="match status" value="1"/>
</dbReference>
<keyword evidence="5" id="KW-1185">Reference proteome</keyword>
<dbReference type="FunFam" id="3.40.50.300:FF:001660">
    <property type="entry name" value="NF-X1 finger and helicase protein, putative"/>
    <property type="match status" value="1"/>
</dbReference>
<evidence type="ECO:0000259" key="3">
    <source>
        <dbReference type="Pfam" id="PF13087"/>
    </source>
</evidence>
<evidence type="ECO:0000313" key="5">
    <source>
        <dbReference type="Proteomes" id="UP000703661"/>
    </source>
</evidence>
<evidence type="ECO:0000313" key="4">
    <source>
        <dbReference type="EMBL" id="KAG0013734.1"/>
    </source>
</evidence>
<name>A0A9P6T006_9FUNG</name>
<dbReference type="EMBL" id="JAAAID010000808">
    <property type="protein sequence ID" value="KAG0013734.1"/>
    <property type="molecule type" value="Genomic_DNA"/>
</dbReference>
<dbReference type="PANTHER" id="PTHR10887:SF341">
    <property type="entry name" value="NFX1-TYPE ZINC FINGER-CONTAINING PROTEIN 1"/>
    <property type="match status" value="1"/>
</dbReference>
<gene>
    <name evidence="4" type="ORF">BGZ80_010886</name>
</gene>
<dbReference type="GO" id="GO:0031048">
    <property type="term" value="P:regulatory ncRNA-mediated heterochromatin formation"/>
    <property type="evidence" value="ECO:0007669"/>
    <property type="project" value="TreeGrafter"/>
</dbReference>
<organism evidence="4 5">
    <name type="scientific">Entomortierella chlamydospora</name>
    <dbReference type="NCBI Taxonomy" id="101097"/>
    <lineage>
        <taxon>Eukaryota</taxon>
        <taxon>Fungi</taxon>
        <taxon>Fungi incertae sedis</taxon>
        <taxon>Mucoromycota</taxon>
        <taxon>Mortierellomycotina</taxon>
        <taxon>Mortierellomycetes</taxon>
        <taxon>Mortierellales</taxon>
        <taxon>Mortierellaceae</taxon>
        <taxon>Entomortierella</taxon>
    </lineage>
</organism>
<sequence length="683" mass="77166">MDLQSPQPSVASILRVVAKENGEQHLSLKQGHRMSIADDQPKTIEGNYLLWSSCGDLKQIEKENENRKKMWKNSKAGSSRGPTLLPLPSTARQLSQLRQAGLWAMSQWERKQLVKFWVEEAEKEIQTNHTQLMERMQTRSTAVDDARDAIRRAILRNAQVIGVTTYGAAKHQTLIATLQPKIVICEEAGEVLESHILTALSKFTQHLILIGDHLQLRPKISTYELSSESRQGQQYNLDRSLFERLITTAKVPSSLLTTQRRMRPEICNMVRHTLYPKLVDGENVLKYPNVSGMATNVFFMSHSHPEDRRDQYLALSASNTFEAKMVKELVQHLLKNGYQQSNIAVLTPYINQLTKLRDTLHGTAQLAIDERDQEQLDEIKDKNITVTFVNNQSTGNRLTLRTIDNYQGEEADIIIVSLVRSNTRDDEHGWSPTIGFLRSPNRTSVLLSRARHGMYLIGNAALMNQPQNGIWPKVTTELGKNGCIGEGFLLRCRNHPHIEIPPASNPEAFKTYMPNGSCTMPCSMLMPCGHKCPRICHFDDQEHKNFKCQEPCARFHQLCGHPCTKQCIEDCGDCHLPIGNLILPCGHKLESASCPQKRNPYIIQCKERAIKRLPHCEHEIEMDCCKSARVVTNVNQNHSGPSRTACIGLFFQTRGLAGQRTVPASNGVRRPSIVDISVMRRAI</sequence>
<protein>
    <submittedName>
        <fullName evidence="4">Uncharacterized protein</fullName>
    </submittedName>
</protein>
<evidence type="ECO:0000256" key="1">
    <source>
        <dbReference type="SAM" id="MobiDB-lite"/>
    </source>
</evidence>
<dbReference type="Gene3D" id="3.40.50.300">
    <property type="entry name" value="P-loop containing nucleotide triphosphate hydrolases"/>
    <property type="match status" value="2"/>
</dbReference>
<feature type="domain" description="DNA2/NAM7 helicase helicase" evidence="2">
    <location>
        <begin position="11"/>
        <end position="220"/>
    </location>
</feature>
<dbReference type="GO" id="GO:0004386">
    <property type="term" value="F:helicase activity"/>
    <property type="evidence" value="ECO:0007669"/>
    <property type="project" value="InterPro"/>
</dbReference>
<dbReference type="InterPro" id="IPR041679">
    <property type="entry name" value="DNA2/NAM7-like_C"/>
</dbReference>
<comment type="caution">
    <text evidence="4">The sequence shown here is derived from an EMBL/GenBank/DDBJ whole genome shotgun (WGS) entry which is preliminary data.</text>
</comment>
<feature type="region of interest" description="Disordered" evidence="1">
    <location>
        <begin position="65"/>
        <end position="85"/>
    </location>
</feature>
<dbReference type="InterPro" id="IPR027417">
    <property type="entry name" value="P-loop_NTPase"/>
</dbReference>
<dbReference type="InterPro" id="IPR047187">
    <property type="entry name" value="SF1_C_Upf1"/>
</dbReference>